<dbReference type="Gene3D" id="2.30.42.10">
    <property type="match status" value="1"/>
</dbReference>
<evidence type="ECO:0000256" key="2">
    <source>
        <dbReference type="ARBA" id="ARBA00034103"/>
    </source>
</evidence>
<feature type="compositionally biased region" description="Polar residues" evidence="3">
    <location>
        <begin position="147"/>
        <end position="162"/>
    </location>
</feature>
<dbReference type="GO" id="GO:0031267">
    <property type="term" value="F:small GTPase binding"/>
    <property type="evidence" value="ECO:0007669"/>
    <property type="project" value="InterPro"/>
</dbReference>
<keyword evidence="6" id="KW-1185">Reference proteome</keyword>
<evidence type="ECO:0000259" key="4">
    <source>
        <dbReference type="PROSITE" id="PS50106"/>
    </source>
</evidence>
<dbReference type="PANTHER" id="PTHR12157">
    <property type="entry name" value="REGULATING SYNAPTIC MEMBRANE EXOCYTOSIS PROTEIN"/>
    <property type="match status" value="1"/>
</dbReference>
<dbReference type="Gene3D" id="2.60.40.150">
    <property type="entry name" value="C2 domain"/>
    <property type="match status" value="1"/>
</dbReference>
<dbReference type="InterPro" id="IPR039032">
    <property type="entry name" value="Rim-like"/>
</dbReference>
<feature type="region of interest" description="Disordered" evidence="3">
    <location>
        <begin position="345"/>
        <end position="365"/>
    </location>
</feature>
<organism evidence="5 6">
    <name type="scientific">Olea europaea subsp. europaea</name>
    <dbReference type="NCBI Taxonomy" id="158383"/>
    <lineage>
        <taxon>Eukaryota</taxon>
        <taxon>Viridiplantae</taxon>
        <taxon>Streptophyta</taxon>
        <taxon>Embryophyta</taxon>
        <taxon>Tracheophyta</taxon>
        <taxon>Spermatophyta</taxon>
        <taxon>Magnoliopsida</taxon>
        <taxon>eudicotyledons</taxon>
        <taxon>Gunneridae</taxon>
        <taxon>Pentapetalae</taxon>
        <taxon>asterids</taxon>
        <taxon>lamiids</taxon>
        <taxon>Lamiales</taxon>
        <taxon>Oleaceae</taxon>
        <taxon>Oleeae</taxon>
        <taxon>Olea</taxon>
    </lineage>
</organism>
<evidence type="ECO:0000256" key="1">
    <source>
        <dbReference type="ARBA" id="ARBA00023018"/>
    </source>
</evidence>
<gene>
    <name evidence="5" type="ORF">OLEA9_A018047</name>
</gene>
<dbReference type="SUPFAM" id="SSF49562">
    <property type="entry name" value="C2 domain (Calcium/lipid-binding domain, CaLB)"/>
    <property type="match status" value="1"/>
</dbReference>
<dbReference type="PROSITE" id="PS50106">
    <property type="entry name" value="PDZ"/>
    <property type="match status" value="1"/>
</dbReference>
<dbReference type="Gramene" id="OE9A018047T1">
    <property type="protein sequence ID" value="OE9A018047C1"/>
    <property type="gene ID" value="OE9A018047"/>
</dbReference>
<evidence type="ECO:0000256" key="3">
    <source>
        <dbReference type="SAM" id="MobiDB-lite"/>
    </source>
</evidence>
<sequence>MAAFYERHILYRDDSLDPSGNHVGRGFGLQVMGGKLDAEGKLQALITWVLPGGPADKVGLRADDKIIEWDGKCLLDMSYEQVAEVIESSANIAELLVKPTPQRLNDPNQPPANYVRSQRRLSQQTERDLRRHSRHQSVVGPLAQQVAAPTSGGQQRRMSSAQVAAANGSGTAGGRLGTGRRLPQIPATASKSNENTSQLGLSSGGGGVGVAGAGATRHASTSQLDQQLTSTSSTSNLIYAQASSGGFMTHSGNHLNAFHHHHHHATPSEQQSRSASELNRGSLLALACGYQQPLVSGYGASQHASGWAAQQQQQQQQQQQYGGSQQMMPTNHQLSATLASQYNGQFMNNNQNNQNSQHNNSYSLSAGQPQEISGLIGLQVTVDERLATLEISILSAHNIDRDPSLDYVVRVRILPDGLQVVFFSLSRLTFSHTLANNRNRFRTCTTQPSADMNWKETFLFQNFPIQKVSRPPTRRIPEI</sequence>
<keyword evidence="1" id="KW-0770">Synapse</keyword>
<dbReference type="GO" id="GO:0006887">
    <property type="term" value="P:exocytosis"/>
    <property type="evidence" value="ECO:0007669"/>
    <property type="project" value="InterPro"/>
</dbReference>
<name>A0A8S0TL80_OLEEU</name>
<dbReference type="AlphaFoldDB" id="A0A8S0TL80"/>
<feature type="compositionally biased region" description="Gly residues" evidence="3">
    <location>
        <begin position="202"/>
        <end position="212"/>
    </location>
</feature>
<dbReference type="EMBL" id="CACTIH010006218">
    <property type="protein sequence ID" value="CAA3004436.1"/>
    <property type="molecule type" value="Genomic_DNA"/>
</dbReference>
<comment type="caution">
    <text evidence="5">The sequence shown here is derived from an EMBL/GenBank/DDBJ whole genome shotgun (WGS) entry which is preliminary data.</text>
</comment>
<feature type="domain" description="PDZ" evidence="4">
    <location>
        <begin position="24"/>
        <end position="101"/>
    </location>
</feature>
<proteinExistence type="predicted"/>
<dbReference type="PANTHER" id="PTHR12157:SF24">
    <property type="entry name" value="FIFE, ISOFORM D"/>
    <property type="match status" value="1"/>
</dbReference>
<feature type="compositionally biased region" description="Polar residues" evidence="3">
    <location>
        <begin position="187"/>
        <end position="198"/>
    </location>
</feature>
<dbReference type="InterPro" id="IPR001478">
    <property type="entry name" value="PDZ"/>
</dbReference>
<accession>A0A8S0TL80</accession>
<feature type="compositionally biased region" description="Low complexity" evidence="3">
    <location>
        <begin position="220"/>
        <end position="229"/>
    </location>
</feature>
<dbReference type="SUPFAM" id="SSF50156">
    <property type="entry name" value="PDZ domain-like"/>
    <property type="match status" value="1"/>
</dbReference>
<dbReference type="InterPro" id="IPR035892">
    <property type="entry name" value="C2_domain_sf"/>
</dbReference>
<reference evidence="5 6" key="1">
    <citation type="submission" date="2019-12" db="EMBL/GenBank/DDBJ databases">
        <authorList>
            <person name="Alioto T."/>
            <person name="Alioto T."/>
            <person name="Gomez Garrido J."/>
        </authorList>
    </citation>
    <scope>NUCLEOTIDE SEQUENCE [LARGE SCALE GENOMIC DNA]</scope>
</reference>
<dbReference type="SMART" id="SM00228">
    <property type="entry name" value="PDZ"/>
    <property type="match status" value="1"/>
</dbReference>
<comment type="subcellular location">
    <subcellularLocation>
        <location evidence="2">Synapse</location>
    </subcellularLocation>
</comment>
<evidence type="ECO:0000313" key="5">
    <source>
        <dbReference type="EMBL" id="CAA3004436.1"/>
    </source>
</evidence>
<evidence type="ECO:0000313" key="6">
    <source>
        <dbReference type="Proteomes" id="UP000594638"/>
    </source>
</evidence>
<dbReference type="GO" id="GO:0044325">
    <property type="term" value="F:transmembrane transporter binding"/>
    <property type="evidence" value="ECO:0007669"/>
    <property type="project" value="TreeGrafter"/>
</dbReference>
<dbReference type="Proteomes" id="UP000594638">
    <property type="component" value="Unassembled WGS sequence"/>
</dbReference>
<dbReference type="InterPro" id="IPR036034">
    <property type="entry name" value="PDZ_sf"/>
</dbReference>
<dbReference type="GO" id="GO:0016020">
    <property type="term" value="C:membrane"/>
    <property type="evidence" value="ECO:0007669"/>
    <property type="project" value="InterPro"/>
</dbReference>
<dbReference type="GO" id="GO:0042391">
    <property type="term" value="P:regulation of membrane potential"/>
    <property type="evidence" value="ECO:0007669"/>
    <property type="project" value="TreeGrafter"/>
</dbReference>
<protein>
    <submittedName>
        <fullName evidence="5">Regulating synaptic membrane exocytosis 2 isoform X1</fullName>
    </submittedName>
</protein>
<feature type="region of interest" description="Disordered" evidence="3">
    <location>
        <begin position="100"/>
        <end position="229"/>
    </location>
</feature>
<dbReference type="Pfam" id="PF17820">
    <property type="entry name" value="PDZ_6"/>
    <property type="match status" value="1"/>
</dbReference>
<dbReference type="InterPro" id="IPR041489">
    <property type="entry name" value="PDZ_6"/>
</dbReference>
<feature type="compositionally biased region" description="Low complexity" evidence="3">
    <location>
        <begin position="345"/>
        <end position="360"/>
    </location>
</feature>
<dbReference type="OrthoDB" id="10059918at2759"/>